<comment type="similarity">
    <text evidence="6">Belongs to the ABC-4 integral membrane protein family.</text>
</comment>
<dbReference type="GO" id="GO:0055085">
    <property type="term" value="P:transmembrane transport"/>
    <property type="evidence" value="ECO:0007669"/>
    <property type="project" value="UniProtKB-UniRule"/>
</dbReference>
<feature type="transmembrane region" description="Helical" evidence="6">
    <location>
        <begin position="21"/>
        <end position="39"/>
    </location>
</feature>
<gene>
    <name evidence="8" type="ORF">IAB26_04700</name>
</gene>
<comment type="subcellular location">
    <subcellularLocation>
        <location evidence="1 6">Cell membrane</location>
        <topology evidence="1 6">Multi-pass membrane protein</topology>
    </subcellularLocation>
</comment>
<feature type="transmembrane region" description="Helical" evidence="6">
    <location>
        <begin position="230"/>
        <end position="254"/>
    </location>
</feature>
<evidence type="ECO:0000313" key="9">
    <source>
        <dbReference type="Proteomes" id="UP000886886"/>
    </source>
</evidence>
<comment type="caution">
    <text evidence="8">The sequence shown here is derived from an EMBL/GenBank/DDBJ whole genome shotgun (WGS) entry which is preliminary data.</text>
</comment>
<keyword evidence="3 6" id="KW-0812">Transmembrane</keyword>
<protein>
    <submittedName>
        <fullName evidence="8">ABC transporter permease</fullName>
    </submittedName>
</protein>
<feature type="transmembrane region" description="Helical" evidence="6">
    <location>
        <begin position="158"/>
        <end position="178"/>
    </location>
</feature>
<keyword evidence="6" id="KW-0813">Transport</keyword>
<proteinExistence type="inferred from homology"/>
<dbReference type="GO" id="GO:0005886">
    <property type="term" value="C:plasma membrane"/>
    <property type="evidence" value="ECO:0007669"/>
    <property type="project" value="UniProtKB-SubCell"/>
</dbReference>
<sequence>MSRWLYFRMALTNLRKNSKLYGPYLLTVIMVSGIFYIIGSVIRMVNDSTMKGKTTMETLLYLCLHVVFILSIIIIFYANSFVLKQRKKELGLYHILGLKKSQIARMMFWEVFLSALTGILGGIVSGAILSQLAFLGFLRLVHMEIALEFRIPLSAVALVLRTFPVIFAAVLLYDILAVGRTKPIELLKGSSKGEREPKVKWVWAVLGAVLLGAGYAAALRIEQPSDAMMVFFPAAILVMAGTYLLFMAGSIAVLKRMKKSERFYYKPSNFITVSGMIYRMKRNAAGLASICIFSTAVILTIASCLSIFLGEEDTLAGQFPRDLYGAAFLKTGEENPETRIQNLTEKHAEEYGLTIERPIGHLELSMPLVGSDGVYSYRLDGEEQDGKSLTAICTTGEFYQQMTGETLSLDDGEAVIWTKDGEYDSDSFVVEGISFQVTKTSSDKQKESKFAVGLPVVQKSMILVVKDMETVRKIQDACQQALKSAIGDEAEVVSTYYYFFDLSGTEGQIDRFYDTYQEAVPDFAFTSSIYEEREDFYGLYGSIVFIGIFMAAMFLTATVLIMYYKQITEGYDDKERFLIMQNVGLGEKEVKQTIRKQVLLVFFLPLLMAVIHMAVAYKALALMMQGFSMYNTDLFSWCLVMTAVVFGVIYFAVYWWTAKTYYKIVRR</sequence>
<feature type="transmembrane region" description="Helical" evidence="6">
    <location>
        <begin position="59"/>
        <end position="78"/>
    </location>
</feature>
<reference evidence="8" key="1">
    <citation type="submission" date="2020-10" db="EMBL/GenBank/DDBJ databases">
        <authorList>
            <person name="Gilroy R."/>
        </authorList>
    </citation>
    <scope>NUCLEOTIDE SEQUENCE</scope>
    <source>
        <strain evidence="8">ChiSjej3B21-11622</strain>
    </source>
</reference>
<keyword evidence="4 6" id="KW-1133">Transmembrane helix</keyword>
<evidence type="ECO:0000256" key="6">
    <source>
        <dbReference type="PIRNR" id="PIRNR018968"/>
    </source>
</evidence>
<dbReference type="PIRSF" id="PIRSF018968">
    <property type="entry name" value="ABC_permease_BceB"/>
    <property type="match status" value="1"/>
</dbReference>
<evidence type="ECO:0000313" key="8">
    <source>
        <dbReference type="EMBL" id="HIQ95843.1"/>
    </source>
</evidence>
<dbReference type="Pfam" id="PF02687">
    <property type="entry name" value="FtsX"/>
    <property type="match status" value="1"/>
</dbReference>
<feature type="transmembrane region" description="Helical" evidence="6">
    <location>
        <begin position="634"/>
        <end position="657"/>
    </location>
</feature>
<dbReference type="InterPro" id="IPR052536">
    <property type="entry name" value="ABC-4_Integral_Memb_Prot"/>
</dbReference>
<feature type="transmembrane region" description="Helical" evidence="6">
    <location>
        <begin position="199"/>
        <end position="218"/>
    </location>
</feature>
<evidence type="ECO:0000256" key="3">
    <source>
        <dbReference type="ARBA" id="ARBA00022692"/>
    </source>
</evidence>
<dbReference type="Proteomes" id="UP000886886">
    <property type="component" value="Unassembled WGS sequence"/>
</dbReference>
<keyword evidence="5 6" id="KW-0472">Membrane</keyword>
<evidence type="ECO:0000256" key="1">
    <source>
        <dbReference type="ARBA" id="ARBA00004651"/>
    </source>
</evidence>
<evidence type="ECO:0000256" key="5">
    <source>
        <dbReference type="ARBA" id="ARBA00023136"/>
    </source>
</evidence>
<dbReference type="InterPro" id="IPR027022">
    <property type="entry name" value="ABC_permease_BceB-typ"/>
</dbReference>
<evidence type="ECO:0000259" key="7">
    <source>
        <dbReference type="Pfam" id="PF02687"/>
    </source>
</evidence>
<dbReference type="PANTHER" id="PTHR46795">
    <property type="entry name" value="ABC TRANSPORTER PERMEASE-RELATED-RELATED"/>
    <property type="match status" value="1"/>
</dbReference>
<dbReference type="InterPro" id="IPR003838">
    <property type="entry name" value="ABC3_permease_C"/>
</dbReference>
<feature type="transmembrane region" description="Helical" evidence="6">
    <location>
        <begin position="284"/>
        <end position="309"/>
    </location>
</feature>
<organism evidence="8 9">
    <name type="scientific">Candidatus Limivivens merdigallinarum</name>
    <dbReference type="NCBI Taxonomy" id="2840859"/>
    <lineage>
        <taxon>Bacteria</taxon>
        <taxon>Bacillati</taxon>
        <taxon>Bacillota</taxon>
        <taxon>Clostridia</taxon>
        <taxon>Lachnospirales</taxon>
        <taxon>Lachnospiraceae</taxon>
        <taxon>Lachnospiraceae incertae sedis</taxon>
        <taxon>Candidatus Limivivens</taxon>
    </lineage>
</organism>
<reference evidence="8" key="2">
    <citation type="journal article" date="2021" name="PeerJ">
        <title>Extensive microbial diversity within the chicken gut microbiome revealed by metagenomics and culture.</title>
        <authorList>
            <person name="Gilroy R."/>
            <person name="Ravi A."/>
            <person name="Getino M."/>
            <person name="Pursley I."/>
            <person name="Horton D.L."/>
            <person name="Alikhan N.F."/>
            <person name="Baker D."/>
            <person name="Gharbi K."/>
            <person name="Hall N."/>
            <person name="Watson M."/>
            <person name="Adriaenssens E.M."/>
            <person name="Foster-Nyarko E."/>
            <person name="Jarju S."/>
            <person name="Secka A."/>
            <person name="Antonio M."/>
            <person name="Oren A."/>
            <person name="Chaudhuri R.R."/>
            <person name="La Ragione R."/>
            <person name="Hildebrand F."/>
            <person name="Pallen M.J."/>
        </authorList>
    </citation>
    <scope>NUCLEOTIDE SEQUENCE</scope>
    <source>
        <strain evidence="8">ChiSjej3B21-11622</strain>
    </source>
</reference>
<evidence type="ECO:0000256" key="2">
    <source>
        <dbReference type="ARBA" id="ARBA00022475"/>
    </source>
</evidence>
<feature type="transmembrane region" description="Helical" evidence="6">
    <location>
        <begin position="598"/>
        <end position="622"/>
    </location>
</feature>
<keyword evidence="2 6" id="KW-1003">Cell membrane</keyword>
<dbReference type="EMBL" id="DVFT01000071">
    <property type="protein sequence ID" value="HIQ95843.1"/>
    <property type="molecule type" value="Genomic_DNA"/>
</dbReference>
<feature type="transmembrane region" description="Helical" evidence="6">
    <location>
        <begin position="537"/>
        <end position="564"/>
    </location>
</feature>
<dbReference type="PANTHER" id="PTHR46795:SF3">
    <property type="entry name" value="ABC TRANSPORTER PERMEASE"/>
    <property type="match status" value="1"/>
</dbReference>
<name>A0A9D0ZUJ6_9FIRM</name>
<feature type="domain" description="ABC3 transporter permease C-terminal" evidence="7">
    <location>
        <begin position="66"/>
        <end position="174"/>
    </location>
</feature>
<feature type="transmembrane region" description="Helical" evidence="6">
    <location>
        <begin position="108"/>
        <end position="138"/>
    </location>
</feature>
<accession>A0A9D0ZUJ6</accession>
<dbReference type="AlphaFoldDB" id="A0A9D0ZUJ6"/>
<evidence type="ECO:0000256" key="4">
    <source>
        <dbReference type="ARBA" id="ARBA00022989"/>
    </source>
</evidence>